<dbReference type="AlphaFoldDB" id="A0A4P9TJW4"/>
<keyword evidence="2" id="KW-1185">Reference proteome</keyword>
<accession>A0A4P9TJW4</accession>
<geneLocation type="plasmid" evidence="2">
    <name>pnpa70</name>
</geneLocation>
<gene>
    <name evidence="1" type="ORF">FGF80_18835</name>
</gene>
<name>A0A4P9TJW4_9EURY</name>
<evidence type="ECO:0000313" key="1">
    <source>
        <dbReference type="EMBL" id="QCW05298.1"/>
    </source>
</evidence>
<proteinExistence type="predicted"/>
<dbReference type="EMBL" id="CP040639">
    <property type="protein sequence ID" value="QCW05298.1"/>
    <property type="molecule type" value="Genomic_DNA"/>
</dbReference>
<protein>
    <submittedName>
        <fullName evidence="1">Uncharacterized protein</fullName>
    </submittedName>
</protein>
<reference evidence="2" key="1">
    <citation type="submission" date="2019-05" db="EMBL/GenBank/DDBJ databases">
        <title>Complete Genome Sequence and Methylation Pattern of the Halophilic Archaeon Natrinema pallidum BOL6-1.</title>
        <authorList>
            <person name="DasSarma P."/>
            <person name="DasSarma B.P."/>
            <person name="DasSarma S.L."/>
            <person name="Martinez F.L."/>
            <person name="Guzman D."/>
            <person name="Roberts R.J."/>
            <person name="DasSarma S."/>
        </authorList>
    </citation>
    <scope>NUCLEOTIDE SEQUENCE [LARGE SCALE GENOMIC DNA]</scope>
    <source>
        <strain evidence="2">BOL6-1</strain>
        <plasmid evidence="2">pnpa70</plasmid>
    </source>
</reference>
<dbReference type="GeneID" id="96158198"/>
<dbReference type="Proteomes" id="UP000307562">
    <property type="component" value="Plasmid pNPA70"/>
</dbReference>
<organism evidence="1 2">
    <name type="scientific">Natrinema pallidum</name>
    <dbReference type="NCBI Taxonomy" id="69527"/>
    <lineage>
        <taxon>Archaea</taxon>
        <taxon>Methanobacteriati</taxon>
        <taxon>Methanobacteriota</taxon>
        <taxon>Stenosarchaea group</taxon>
        <taxon>Halobacteria</taxon>
        <taxon>Halobacteriales</taxon>
        <taxon>Natrialbaceae</taxon>
        <taxon>Natrinema</taxon>
    </lineage>
</organism>
<keyword evidence="1" id="KW-0614">Plasmid</keyword>
<sequence>MTDDTDHPARDSLHRHTRQIKAEYPDPLCYLLIELAEYNRGKWLEPPMDGTIGAENVRETGLTSNQQEWAATLADALEGADSE</sequence>
<dbReference type="KEGG" id="npl:FGF80_18835"/>
<evidence type="ECO:0000313" key="2">
    <source>
        <dbReference type="Proteomes" id="UP000307562"/>
    </source>
</evidence>
<dbReference type="RefSeq" id="WP_138655755.1">
    <property type="nucleotide sequence ID" value="NZ_CP040639.1"/>
</dbReference>